<evidence type="ECO:0000313" key="2">
    <source>
        <dbReference type="Proteomes" id="UP001466331"/>
    </source>
</evidence>
<evidence type="ECO:0000313" key="1">
    <source>
        <dbReference type="EMBL" id="MEM5947538.1"/>
    </source>
</evidence>
<reference evidence="1 2" key="1">
    <citation type="submission" date="2024-03" db="EMBL/GenBank/DDBJ databases">
        <title>Ignisphaera cupida sp. nov., a hyperthermophilic hydrolytic archaeon from a hot spring of Kamchatka, and proposal of Ignisphaeraceae fam. nov.</title>
        <authorList>
            <person name="Podosokorskaya O.A."/>
            <person name="Elcheninov A.G."/>
            <person name="Maltseva A.I."/>
            <person name="Zayulina K.S."/>
            <person name="Novikov A."/>
            <person name="Merkel A.Y."/>
        </authorList>
    </citation>
    <scope>NUCLEOTIDE SEQUENCE [LARGE SCALE GENOMIC DNA]</scope>
    <source>
        <strain evidence="1 2">38H-sp</strain>
    </source>
</reference>
<proteinExistence type="predicted"/>
<comment type="caution">
    <text evidence="1">The sequence shown here is derived from an EMBL/GenBank/DDBJ whole genome shotgun (WGS) entry which is preliminary data.</text>
</comment>
<dbReference type="PANTHER" id="PTHR43657">
    <property type="entry name" value="TRYPTOPHAN RNA-BINDING ATTENUATOR PROTEIN-LIKE PROTEIN"/>
    <property type="match status" value="1"/>
</dbReference>
<dbReference type="PANTHER" id="PTHR43657:SF1">
    <property type="entry name" value="ALTERED INHERITANCE OF MITOCHONDRIA PROTEIN 24, MITOCHONDRIAL"/>
    <property type="match status" value="1"/>
</dbReference>
<dbReference type="RefSeq" id="WP_420068986.1">
    <property type="nucleotide sequence ID" value="NZ_JBCHKQ010000001.1"/>
</dbReference>
<dbReference type="Proteomes" id="UP001466331">
    <property type="component" value="Unassembled WGS sequence"/>
</dbReference>
<keyword evidence="2" id="KW-1185">Reference proteome</keyword>
<sequence>MADIIDYEIFGDDMQIVEITLDPGEAVRAEAGAMMYMDEGIVMQTKMDGGIWGGFKRMLTGESFFITNFINESNKIKKVAFAAPYPGKVVALDLAQFGGSFICQKDSYLCSAYGVDIDVVFTKRLGAGFFGGEGFILQKLSGDGLAFVHAGGTIIKKELASGETLRVDTGCVVAMQPGVDYDIRFVSGFKNALFGGEGLFLTTLTGPGLVYLQSLPISRLADRIASAAISRKGQGGGGFPLD</sequence>
<organism evidence="1 2">
    <name type="scientific">Rarispira pelagica</name>
    <dbReference type="NCBI Taxonomy" id="3141764"/>
    <lineage>
        <taxon>Bacteria</taxon>
        <taxon>Pseudomonadati</taxon>
        <taxon>Spirochaetota</taxon>
        <taxon>Spirochaetia</taxon>
        <taxon>Winmispirales</taxon>
        <taxon>Winmispiraceae</taxon>
        <taxon>Rarispira</taxon>
    </lineage>
</organism>
<protein>
    <submittedName>
        <fullName evidence="1">TIGR00266 family protein</fullName>
    </submittedName>
</protein>
<dbReference type="Pfam" id="PF01987">
    <property type="entry name" value="AIM24"/>
    <property type="match status" value="1"/>
</dbReference>
<dbReference type="EMBL" id="JBCHKQ010000001">
    <property type="protein sequence ID" value="MEM5947538.1"/>
    <property type="molecule type" value="Genomic_DNA"/>
</dbReference>
<dbReference type="InterPro" id="IPR016031">
    <property type="entry name" value="Trp_RNA-bd_attenuator-like_dom"/>
</dbReference>
<accession>A0ABU9UA56</accession>
<dbReference type="SUPFAM" id="SSF51219">
    <property type="entry name" value="TRAP-like"/>
    <property type="match status" value="1"/>
</dbReference>
<name>A0ABU9UA56_9SPIR</name>
<dbReference type="Gene3D" id="3.60.160.10">
    <property type="entry name" value="Mitochondrial biogenesis AIM24"/>
    <property type="match status" value="1"/>
</dbReference>
<gene>
    <name evidence="1" type="ORF">WKV44_03170</name>
</gene>
<dbReference type="InterPro" id="IPR036983">
    <property type="entry name" value="AIM24_sf"/>
</dbReference>
<dbReference type="InterPro" id="IPR002838">
    <property type="entry name" value="AIM24"/>
</dbReference>
<dbReference type="NCBIfam" id="TIGR00266">
    <property type="entry name" value="TIGR00266 family protein"/>
    <property type="match status" value="1"/>
</dbReference>